<dbReference type="HAMAP" id="MF_02131">
    <property type="entry name" value="HMPDK_arch"/>
    <property type="match status" value="1"/>
</dbReference>
<dbReference type="InterPro" id="IPR036759">
    <property type="entry name" value="TPK_catalytic_sf"/>
</dbReference>
<dbReference type="GO" id="GO:0003848">
    <property type="term" value="F:2-amino-4-hydroxy-6-hydroxymethyldihydropteridine diphosphokinase activity"/>
    <property type="evidence" value="ECO:0007669"/>
    <property type="project" value="UniProtKB-UniRule"/>
</dbReference>
<keyword evidence="1 5" id="KW-0808">Transferase</keyword>
<gene>
    <name evidence="5" type="primary">mptE</name>
    <name evidence="7" type="ORF">HA299_06655</name>
</gene>
<keyword evidence="2 5" id="KW-0547">Nucleotide-binding</keyword>
<dbReference type="GO" id="GO:0009229">
    <property type="term" value="P:thiamine diphosphate biosynthetic process"/>
    <property type="evidence" value="ECO:0007669"/>
    <property type="project" value="InterPro"/>
</dbReference>
<evidence type="ECO:0000256" key="4">
    <source>
        <dbReference type="ARBA" id="ARBA00022840"/>
    </source>
</evidence>
<name>A0A832RXK9_9EURY</name>
<comment type="cofactor">
    <cofactor evidence="5">
        <name>Mg(2+)</name>
        <dbReference type="ChEBI" id="CHEBI:18420"/>
    </cofactor>
</comment>
<keyword evidence="3 5" id="KW-0418">Kinase</keyword>
<dbReference type="PANTHER" id="PTHR39648">
    <property type="entry name" value="6-HYDROXYMETHYL-7,8-DIHYDROPTERIN PYROPHOSPHOKINASE"/>
    <property type="match status" value="1"/>
</dbReference>
<accession>A0A832RXK9</accession>
<comment type="caution">
    <text evidence="7">The sequence shown here is derived from an EMBL/GenBank/DDBJ whole genome shotgun (WGS) entry which is preliminary data.</text>
</comment>
<dbReference type="Pfam" id="PF01973">
    <property type="entry name" value="MptE-like"/>
    <property type="match status" value="1"/>
</dbReference>
<evidence type="ECO:0000256" key="1">
    <source>
        <dbReference type="ARBA" id="ARBA00022679"/>
    </source>
</evidence>
<dbReference type="GO" id="GO:0004788">
    <property type="term" value="F:thiamine diphosphokinase activity"/>
    <property type="evidence" value="ECO:0007669"/>
    <property type="project" value="InterPro"/>
</dbReference>
<dbReference type="EMBL" id="DUIH01000021">
    <property type="protein sequence ID" value="HIH70271.1"/>
    <property type="molecule type" value="Genomic_DNA"/>
</dbReference>
<keyword evidence="4 5" id="KW-0067">ATP-binding</keyword>
<proteinExistence type="inferred from homology"/>
<protein>
    <recommendedName>
        <fullName evidence="5">6-hydroxymethyl-7,8-dihydropterin pyrophosphokinase</fullName>
        <shortName evidence="5">HPPK</shortName>
        <ecNumber evidence="5">2.7.6.3</ecNumber>
    </recommendedName>
    <alternativeName>
        <fullName evidence="5">2-amino-4-hydroxy-6-hydroxymethyldihydropteridine pyrophosphokinase</fullName>
    </alternativeName>
    <alternativeName>
        <fullName evidence="5">6-hydroxymethyl-7,8-dihydropterin diphosphokinase</fullName>
        <shortName evidence="5">6-HMPDK</shortName>
    </alternativeName>
    <alternativeName>
        <fullName evidence="5">7,8-dihydro-6-hydroxymethylpterin diphosphokinase</fullName>
    </alternativeName>
    <alternativeName>
        <fullName evidence="5">7,8-dihydro-6-hydroxymethylpterin pyrophosphokinase</fullName>
        <shortName evidence="5">PPPK</shortName>
    </alternativeName>
</protein>
<evidence type="ECO:0000313" key="8">
    <source>
        <dbReference type="Proteomes" id="UP000600363"/>
    </source>
</evidence>
<dbReference type="SUPFAM" id="SSF63999">
    <property type="entry name" value="Thiamin pyrophosphokinase, catalytic domain"/>
    <property type="match status" value="1"/>
</dbReference>
<evidence type="ECO:0000256" key="3">
    <source>
        <dbReference type="ARBA" id="ARBA00022777"/>
    </source>
</evidence>
<reference evidence="7" key="1">
    <citation type="journal article" date="2020" name="bioRxiv">
        <title>A rank-normalized archaeal taxonomy based on genome phylogeny resolves widespread incomplete and uneven classifications.</title>
        <authorList>
            <person name="Rinke C."/>
            <person name="Chuvochina M."/>
            <person name="Mussig A.J."/>
            <person name="Chaumeil P.-A."/>
            <person name="Waite D.W."/>
            <person name="Whitman W.B."/>
            <person name="Parks D.H."/>
            <person name="Hugenholtz P."/>
        </authorList>
    </citation>
    <scope>NUCLEOTIDE SEQUENCE</scope>
    <source>
        <strain evidence="7">UBA12518</strain>
    </source>
</reference>
<comment type="similarity">
    <text evidence="5">Belongs to the archaeal 6-HMPDK family.</text>
</comment>
<evidence type="ECO:0000259" key="6">
    <source>
        <dbReference type="Pfam" id="PF01973"/>
    </source>
</evidence>
<feature type="domain" description="6-hydroxymethylpterin diphosphokinase MptE-like" evidence="6">
    <location>
        <begin position="40"/>
        <end position="187"/>
    </location>
</feature>
<dbReference type="GO" id="GO:2001118">
    <property type="term" value="P:tetrahydromethanopterin biosynthetic process"/>
    <property type="evidence" value="ECO:0007669"/>
    <property type="project" value="UniProtKB-UniRule"/>
</dbReference>
<dbReference type="InterPro" id="IPR027510">
    <property type="entry name" value="HMPDK_MptE"/>
</dbReference>
<dbReference type="GO" id="GO:0005524">
    <property type="term" value="F:ATP binding"/>
    <property type="evidence" value="ECO:0007669"/>
    <property type="project" value="UniProtKB-UniRule"/>
</dbReference>
<evidence type="ECO:0000256" key="5">
    <source>
        <dbReference type="HAMAP-Rule" id="MF_02131"/>
    </source>
</evidence>
<dbReference type="GO" id="GO:0016301">
    <property type="term" value="F:kinase activity"/>
    <property type="evidence" value="ECO:0007669"/>
    <property type="project" value="UniProtKB-KW"/>
</dbReference>
<evidence type="ECO:0000256" key="2">
    <source>
        <dbReference type="ARBA" id="ARBA00022741"/>
    </source>
</evidence>
<evidence type="ECO:0000313" key="7">
    <source>
        <dbReference type="EMBL" id="HIH70271.1"/>
    </source>
</evidence>
<sequence length="219" mass="24474">MGWWLPVYEHILRDFGFERDADERAARLLCTLISEANNRAPIEKLKELIEKRRTLVCGKAARLASDLKRAKERRMLDGSVLIAADGATSVLLSLKMVPHIIVSDLDGNMCDIIAANRMGSLVVVHAHGDNIPLLREYVPRLKNVIPTTQSIPFDEVYNFGGFTDGDRCVFLAGAFGASKVVLLGFDFYDASKGPLKRKKLMWARRLILGFEGAQLEMLK</sequence>
<dbReference type="EC" id="2.7.6.3" evidence="5"/>
<organism evidence="7 8">
    <name type="scientific">Methermicoccus shengliensis</name>
    <dbReference type="NCBI Taxonomy" id="660064"/>
    <lineage>
        <taxon>Archaea</taxon>
        <taxon>Methanobacteriati</taxon>
        <taxon>Methanobacteriota</taxon>
        <taxon>Stenosarchaea group</taxon>
        <taxon>Methanomicrobia</taxon>
        <taxon>Methanosarcinales</taxon>
        <taxon>Methermicoccaceae</taxon>
        <taxon>Methermicoccus</taxon>
    </lineage>
</organism>
<comment type="pathway">
    <text evidence="5">Cofactor biosynthesis; 5,6,7,8-tetrahydromethanopterin biosynthesis.</text>
</comment>
<keyword evidence="5" id="KW-0460">Magnesium</keyword>
<dbReference type="PANTHER" id="PTHR39648:SF1">
    <property type="entry name" value="6-HYDROXYMETHYL-7,8-DIHYDROPTERIN PYROPHOSPHOKINASE"/>
    <property type="match status" value="1"/>
</dbReference>
<dbReference type="GO" id="GO:0000287">
    <property type="term" value="F:magnesium ion binding"/>
    <property type="evidence" value="ECO:0007669"/>
    <property type="project" value="UniProtKB-UniRule"/>
</dbReference>
<dbReference type="InterPro" id="IPR002826">
    <property type="entry name" value="MptE-like"/>
</dbReference>
<dbReference type="AlphaFoldDB" id="A0A832RXK9"/>
<comment type="function">
    <text evidence="5">Catalyzes the transfer of diphosphate from ATP to 6-hydroxymethyl-7,8-dihydropterin (6-HMD), leading to 6-hydroxymethyl-7,8-dihydropterin diphosphate (6-HMDP).</text>
</comment>
<dbReference type="UniPathway" id="UPA00065"/>
<comment type="catalytic activity">
    <reaction evidence="5">
        <text>6-hydroxymethyl-7,8-dihydropterin + ATP = (7,8-dihydropterin-6-yl)methyl diphosphate + AMP + H(+)</text>
        <dbReference type="Rhea" id="RHEA:11412"/>
        <dbReference type="ChEBI" id="CHEBI:15378"/>
        <dbReference type="ChEBI" id="CHEBI:30616"/>
        <dbReference type="ChEBI" id="CHEBI:44841"/>
        <dbReference type="ChEBI" id="CHEBI:72950"/>
        <dbReference type="ChEBI" id="CHEBI:456215"/>
        <dbReference type="EC" id="2.7.6.3"/>
    </reaction>
</comment>
<dbReference type="Proteomes" id="UP000600363">
    <property type="component" value="Unassembled WGS sequence"/>
</dbReference>